<feature type="compositionally biased region" description="Polar residues" evidence="7">
    <location>
        <begin position="355"/>
        <end position="379"/>
    </location>
</feature>
<feature type="compositionally biased region" description="Polar residues" evidence="7">
    <location>
        <begin position="870"/>
        <end position="894"/>
    </location>
</feature>
<evidence type="ECO:0000256" key="3">
    <source>
        <dbReference type="ARBA" id="ARBA00020683"/>
    </source>
</evidence>
<dbReference type="InterPro" id="IPR036390">
    <property type="entry name" value="WH_DNA-bd_sf"/>
</dbReference>
<evidence type="ECO:0000256" key="7">
    <source>
        <dbReference type="SAM" id="MobiDB-lite"/>
    </source>
</evidence>
<dbReference type="Gene3D" id="3.80.10.10">
    <property type="entry name" value="Ribonuclease Inhibitor"/>
    <property type="match status" value="2"/>
</dbReference>
<dbReference type="InterPro" id="IPR057676">
    <property type="entry name" value="PH_S11IP_C"/>
</dbReference>
<dbReference type="GO" id="GO:0035556">
    <property type="term" value="P:intracellular signal transduction"/>
    <property type="evidence" value="ECO:0007669"/>
    <property type="project" value="InterPro"/>
</dbReference>
<evidence type="ECO:0000259" key="8">
    <source>
        <dbReference type="PROSITE" id="PS50186"/>
    </source>
</evidence>
<dbReference type="CDD" id="cd04371">
    <property type="entry name" value="DEP"/>
    <property type="match status" value="1"/>
</dbReference>
<evidence type="ECO:0000313" key="10">
    <source>
        <dbReference type="Proteomes" id="UP000594262"/>
    </source>
</evidence>
<feature type="region of interest" description="Disordered" evidence="7">
    <location>
        <begin position="863"/>
        <end position="918"/>
    </location>
</feature>
<dbReference type="Pfam" id="PF25624">
    <property type="entry name" value="PH_S11IP_C"/>
    <property type="match status" value="1"/>
</dbReference>
<feature type="compositionally biased region" description="Acidic residues" evidence="7">
    <location>
        <begin position="553"/>
        <end position="563"/>
    </location>
</feature>
<evidence type="ECO:0000256" key="2">
    <source>
        <dbReference type="ARBA" id="ARBA00008771"/>
    </source>
</evidence>
<accession>A0A7M5UYV3</accession>
<name>A0A7M5UYV3_9CNID</name>
<dbReference type="Pfam" id="PF15904">
    <property type="entry name" value="LIP1"/>
    <property type="match status" value="1"/>
</dbReference>
<dbReference type="InterPro" id="IPR036388">
    <property type="entry name" value="WH-like_DNA-bd_sf"/>
</dbReference>
<dbReference type="EnsemblMetazoa" id="CLYHEMT006425.1">
    <property type="protein sequence ID" value="CLYHEMP006425.1"/>
    <property type="gene ID" value="CLYHEMG006425"/>
</dbReference>
<dbReference type="SUPFAM" id="SSF46785">
    <property type="entry name" value="Winged helix' DNA-binding domain"/>
    <property type="match status" value="1"/>
</dbReference>
<dbReference type="InterPro" id="IPR001611">
    <property type="entry name" value="Leu-rich_rpt"/>
</dbReference>
<dbReference type="SUPFAM" id="SSF52075">
    <property type="entry name" value="Outer arm dynein light chain 1"/>
    <property type="match status" value="1"/>
</dbReference>
<dbReference type="InterPro" id="IPR031782">
    <property type="entry name" value="LIP1_N"/>
</dbReference>
<sequence length="1351" mass="152021">MNFFRRKKKPEDVQKSQNEHLLNELCTVLKTHGEAILRGKTKLTLTTPILATLNFYFQKITEGVNEACFQVANNEQEKDANVLQTVLFIFDFIQKVLSLKLTSGKVATQCPLLTLEYFKALQILEISRVNIFTIKGLHLIRRQIKSLKCFHATYAINDIVLAFGRNGEDYQTIPLLETLDISYNQVTKLSDDAFKLLPSLINLDASFNSIENADTQSIPAVSVINLGYNMIHNIPIFSESTYQSLTKLIIRNNNLTSLEGLENFVSLIYLDVTANCIVDFKNISQLAALEKLCVILMMENPVSYNEGYRLRVIRSMSPMKRSAKVVIDGFALNSAELCHLGANVQPVSLTSYLNHRPLSPQNSPDINASMVSTPNQRSTPRIERRKARNAIIGDASKEHRISRDQSSCASSSTGGSIMIRSSSSMRRSAMSPASISASTSFQSLSSAGLSVHGPEFDYEYSDKEEHRHSGFNSKTSLENVSQDLSATLSNCDILSSSSISIVSTNEESSDVYQSVPMTLSKVVDQLNEGVEGDERGGTLTSVKSDEYVNQESSDGESSDDGDESVFLVESIQKDSKDAFGSADTENIFVIVKGHNLIEKSDSGKVKFKLDMHYLRGLETGPKGELSVSLYFDLIRQDSKSREYKFPEEEQFDSFLDVVQPIYVKNHQKKLAEMKYCECLKCGMVFLNRQISEEYYECPNADCRSRMVIERITNEIDVPGDGDDESDGDNSVVDECDGGGYVENKDSSFDIVVPSTKDRTTNCNGCQHTDAEKVDSSFSVVIPSHKDSKNESVSSWPPYCQRNLLLNKSINGMQPKMAKSLPSNVNFTELIPNTPSFEVLKTEKQQKTDVDIFNVYIDTTDHQDKKKKVSLDQSSTTRSYSNSPAGSYTSSTTSKSRGHSRQTSKGSIKVKTPRSSMNTPIISNQETLFENMEEFSKCNHRLKLYFDINVFAKLDEEFLCQIRCDCVGYERGTAYDSLLIITNKTVYVFLVTDPKGDTPEDCLKKLAFCPLANLKHFQCGYFAQSFIVDSNKTGFRYKFIAGNSEKTNQFISHIEDIIHSHLAYTDNIPEVVREPNPQCSSNIRFQVLKANETSEAKGKRLLRQIMDYTVPPLLKSKKMRIRTHQQCFIAKELVDWLVSRHEVDSRTEALELSQSFLDDGVIQIISKDQKFKDDEAIYKFTPVTTSVSTSSLDNISVDTMNLEDGEIDANVLVYSLVKCRVLEKETKLQHSTIVLTNSHIALLKECHQWPLSKFQPIPNQLPSQFDVKQLNKITNIVSLEFYDDEPLYARLSLVLEDTGDEETSWLIQSQSKEELQKLTNAICKIWEDLYAIELTVSTQQTVLPILESYILV</sequence>
<dbReference type="Proteomes" id="UP000594262">
    <property type="component" value="Unplaced"/>
</dbReference>
<feature type="domain" description="DEP" evidence="8">
    <location>
        <begin position="1113"/>
        <end position="1181"/>
    </location>
</feature>
<dbReference type="PROSITE" id="PS51450">
    <property type="entry name" value="LRR"/>
    <property type="match status" value="2"/>
</dbReference>
<feature type="compositionally biased region" description="Low complexity" evidence="7">
    <location>
        <begin position="406"/>
        <end position="431"/>
    </location>
</feature>
<evidence type="ECO:0000313" key="9">
    <source>
        <dbReference type="EnsemblMetazoa" id="CLYHEMP006425.1"/>
    </source>
</evidence>
<dbReference type="OrthoDB" id="7451790at2759"/>
<feature type="region of interest" description="Disordered" evidence="7">
    <location>
        <begin position="529"/>
        <end position="563"/>
    </location>
</feature>
<comment type="subcellular location">
    <subcellularLocation>
        <location evidence="1">Cytoplasm</location>
    </subcellularLocation>
</comment>
<evidence type="ECO:0000256" key="6">
    <source>
        <dbReference type="ARBA" id="ARBA00022737"/>
    </source>
</evidence>
<organism evidence="9 10">
    <name type="scientific">Clytia hemisphaerica</name>
    <dbReference type="NCBI Taxonomy" id="252671"/>
    <lineage>
        <taxon>Eukaryota</taxon>
        <taxon>Metazoa</taxon>
        <taxon>Cnidaria</taxon>
        <taxon>Hydrozoa</taxon>
        <taxon>Hydroidolina</taxon>
        <taxon>Leptothecata</taxon>
        <taxon>Obeliida</taxon>
        <taxon>Clytiidae</taxon>
        <taxon>Clytia</taxon>
    </lineage>
</organism>
<keyword evidence="6" id="KW-0677">Repeat</keyword>
<dbReference type="Pfam" id="PF00610">
    <property type="entry name" value="DEP"/>
    <property type="match status" value="1"/>
</dbReference>
<comment type="similarity">
    <text evidence="2">Belongs to the STK11IP family.</text>
</comment>
<evidence type="ECO:0000256" key="5">
    <source>
        <dbReference type="ARBA" id="ARBA00022614"/>
    </source>
</evidence>
<dbReference type="PROSITE" id="PS50186">
    <property type="entry name" value="DEP"/>
    <property type="match status" value="1"/>
</dbReference>
<feature type="region of interest" description="Disordered" evidence="7">
    <location>
        <begin position="355"/>
        <end position="431"/>
    </location>
</feature>
<feature type="compositionally biased region" description="Polar residues" evidence="7">
    <location>
        <begin position="538"/>
        <end position="550"/>
    </location>
</feature>
<dbReference type="PANTHER" id="PTHR15454:SF69">
    <property type="entry name" value="SERINE_THREONINE-PROTEIN KINASE 11-INTERACTING PROTEIN"/>
    <property type="match status" value="1"/>
</dbReference>
<dbReference type="InterPro" id="IPR057288">
    <property type="entry name" value="PH_PLEKHM2"/>
</dbReference>
<evidence type="ECO:0000256" key="4">
    <source>
        <dbReference type="ARBA" id="ARBA00022490"/>
    </source>
</evidence>
<dbReference type="RefSeq" id="XP_066921449.1">
    <property type="nucleotide sequence ID" value="XM_067065348.1"/>
</dbReference>
<dbReference type="InterPro" id="IPR032675">
    <property type="entry name" value="LRR_dom_sf"/>
</dbReference>
<dbReference type="Gene3D" id="1.10.10.10">
    <property type="entry name" value="Winged helix-like DNA-binding domain superfamily/Winged helix DNA-binding domain"/>
    <property type="match status" value="1"/>
</dbReference>
<reference evidence="9" key="1">
    <citation type="submission" date="2021-01" db="UniProtKB">
        <authorList>
            <consortium name="EnsemblMetazoa"/>
        </authorList>
    </citation>
    <scope>IDENTIFICATION</scope>
</reference>
<protein>
    <recommendedName>
        <fullName evidence="3">Serine/threonine-protein kinase 11-interacting protein</fullName>
    </recommendedName>
</protein>
<dbReference type="Pfam" id="PF23142">
    <property type="entry name" value="PH_PLEKHM2"/>
    <property type="match status" value="1"/>
</dbReference>
<keyword evidence="10" id="KW-1185">Reference proteome</keyword>
<evidence type="ECO:0000256" key="1">
    <source>
        <dbReference type="ARBA" id="ARBA00004496"/>
    </source>
</evidence>
<dbReference type="GeneID" id="136808804"/>
<dbReference type="InterPro" id="IPR000591">
    <property type="entry name" value="DEP_dom"/>
</dbReference>
<dbReference type="SUPFAM" id="SSF52058">
    <property type="entry name" value="L domain-like"/>
    <property type="match status" value="1"/>
</dbReference>
<dbReference type="SMART" id="SM00049">
    <property type="entry name" value="DEP"/>
    <property type="match status" value="1"/>
</dbReference>
<dbReference type="GO" id="GO:0005737">
    <property type="term" value="C:cytoplasm"/>
    <property type="evidence" value="ECO:0007669"/>
    <property type="project" value="UniProtKB-SubCell"/>
</dbReference>
<keyword evidence="5" id="KW-0433">Leucine-rich repeat</keyword>
<dbReference type="PANTHER" id="PTHR15454">
    <property type="entry name" value="NISCHARIN RELATED"/>
    <property type="match status" value="1"/>
</dbReference>
<proteinExistence type="inferred from homology"/>
<keyword evidence="4" id="KW-0963">Cytoplasm</keyword>